<evidence type="ECO:0000256" key="1">
    <source>
        <dbReference type="ARBA" id="ARBA00022448"/>
    </source>
</evidence>
<dbReference type="PANTHER" id="PTHR37424">
    <property type="entry name" value="BACTERIOFERRITIN-ASSOCIATED FERREDOXIN"/>
    <property type="match status" value="1"/>
</dbReference>
<dbReference type="Gene3D" id="1.10.10.1100">
    <property type="entry name" value="BFD-like [2Fe-2S]-binding domain"/>
    <property type="match status" value="1"/>
</dbReference>
<keyword evidence="4" id="KW-0249">Electron transport</keyword>
<evidence type="ECO:0000256" key="7">
    <source>
        <dbReference type="ARBA" id="ARBA00034078"/>
    </source>
</evidence>
<dbReference type="Proteomes" id="UP000282818">
    <property type="component" value="Unassembled WGS sequence"/>
</dbReference>
<accession>A0A437QD34</accession>
<evidence type="ECO:0000256" key="2">
    <source>
        <dbReference type="ARBA" id="ARBA00022714"/>
    </source>
</evidence>
<keyword evidence="12" id="KW-1185">Reference proteome</keyword>
<organism evidence="11 12">
    <name type="scientific">Neptunomonas marina</name>
    <dbReference type="NCBI Taxonomy" id="1815562"/>
    <lineage>
        <taxon>Bacteria</taxon>
        <taxon>Pseudomonadati</taxon>
        <taxon>Pseudomonadota</taxon>
        <taxon>Gammaproteobacteria</taxon>
        <taxon>Oceanospirillales</taxon>
        <taxon>Oceanospirillaceae</taxon>
        <taxon>Neptunomonas</taxon>
    </lineage>
</organism>
<keyword evidence="1" id="KW-0813">Transport</keyword>
<comment type="caution">
    <text evidence="11">The sequence shown here is derived from an EMBL/GenBank/DDBJ whole genome shotgun (WGS) entry which is preliminary data.</text>
</comment>
<evidence type="ECO:0000313" key="11">
    <source>
        <dbReference type="EMBL" id="RVU32436.1"/>
    </source>
</evidence>
<dbReference type="PANTHER" id="PTHR37424:SF1">
    <property type="entry name" value="BACTERIOFERRITIN-ASSOCIATED FERREDOXIN"/>
    <property type="match status" value="1"/>
</dbReference>
<evidence type="ECO:0000256" key="4">
    <source>
        <dbReference type="ARBA" id="ARBA00022982"/>
    </source>
</evidence>
<evidence type="ECO:0000256" key="8">
    <source>
        <dbReference type="ARBA" id="ARBA00039386"/>
    </source>
</evidence>
<feature type="domain" description="BFD-like [2Fe-2S]-binding" evidence="10">
    <location>
        <begin position="3"/>
        <end position="51"/>
    </location>
</feature>
<dbReference type="AlphaFoldDB" id="A0A437QD34"/>
<dbReference type="RefSeq" id="WP_127692605.1">
    <property type="nucleotide sequence ID" value="NZ_SACQ01000001.1"/>
</dbReference>
<evidence type="ECO:0000259" key="10">
    <source>
        <dbReference type="Pfam" id="PF04324"/>
    </source>
</evidence>
<dbReference type="GO" id="GO:0046872">
    <property type="term" value="F:metal ion binding"/>
    <property type="evidence" value="ECO:0007669"/>
    <property type="project" value="UniProtKB-KW"/>
</dbReference>
<evidence type="ECO:0000256" key="3">
    <source>
        <dbReference type="ARBA" id="ARBA00022723"/>
    </source>
</evidence>
<keyword evidence="5" id="KW-0408">Iron</keyword>
<keyword evidence="3" id="KW-0479">Metal-binding</keyword>
<dbReference type="InterPro" id="IPR041854">
    <property type="entry name" value="BFD-like_2Fe2S-bd_dom_sf"/>
</dbReference>
<gene>
    <name evidence="11" type="ORF">EOE65_01965</name>
</gene>
<dbReference type="InterPro" id="IPR052371">
    <property type="entry name" value="BFD-associated_ferredoxin"/>
</dbReference>
<dbReference type="Pfam" id="PF04324">
    <property type="entry name" value="Fer2_BFD"/>
    <property type="match status" value="1"/>
</dbReference>
<comment type="similarity">
    <text evidence="9">Belongs to the Bfd family.</text>
</comment>
<evidence type="ECO:0000256" key="6">
    <source>
        <dbReference type="ARBA" id="ARBA00023014"/>
    </source>
</evidence>
<dbReference type="EMBL" id="SACQ01000001">
    <property type="protein sequence ID" value="RVU32436.1"/>
    <property type="molecule type" value="Genomic_DNA"/>
</dbReference>
<name>A0A437QD34_9GAMM</name>
<dbReference type="GO" id="GO:0051537">
    <property type="term" value="F:2 iron, 2 sulfur cluster binding"/>
    <property type="evidence" value="ECO:0007669"/>
    <property type="project" value="UniProtKB-KW"/>
</dbReference>
<protein>
    <recommendedName>
        <fullName evidence="8">Bacterioferritin-associated ferredoxin</fullName>
    </recommendedName>
</protein>
<proteinExistence type="inferred from homology"/>
<evidence type="ECO:0000256" key="5">
    <source>
        <dbReference type="ARBA" id="ARBA00023004"/>
    </source>
</evidence>
<dbReference type="InterPro" id="IPR007419">
    <property type="entry name" value="BFD-like_2Fe2S-bd_dom"/>
</dbReference>
<reference evidence="11 12" key="1">
    <citation type="submission" date="2019-01" db="EMBL/GenBank/DDBJ databases">
        <authorList>
            <person name="Chen W.-M."/>
        </authorList>
    </citation>
    <scope>NUCLEOTIDE SEQUENCE [LARGE SCALE GENOMIC DNA]</scope>
    <source>
        <strain evidence="11 12">HPM-16</strain>
    </source>
</reference>
<dbReference type="CDD" id="cd19945">
    <property type="entry name" value="Fer2_BFD"/>
    <property type="match status" value="1"/>
</dbReference>
<keyword evidence="2" id="KW-0001">2Fe-2S</keyword>
<evidence type="ECO:0000256" key="9">
    <source>
        <dbReference type="ARBA" id="ARBA00046332"/>
    </source>
</evidence>
<keyword evidence="6" id="KW-0411">Iron-sulfur</keyword>
<sequence>MFVCICNGITDGDIRQALSEGATSVRDLHRELGVGNCCGKCTRTARDVLREHQSLSESAYQLAYEAC</sequence>
<comment type="cofactor">
    <cofactor evidence="7">
        <name>[2Fe-2S] cluster</name>
        <dbReference type="ChEBI" id="CHEBI:190135"/>
    </cofactor>
</comment>
<evidence type="ECO:0000313" key="12">
    <source>
        <dbReference type="Proteomes" id="UP000282818"/>
    </source>
</evidence>